<evidence type="ECO:0000313" key="3">
    <source>
        <dbReference type="EMBL" id="GES48061.1"/>
    </source>
</evidence>
<dbReference type="Pfam" id="PF05016">
    <property type="entry name" value="ParE_toxin"/>
    <property type="match status" value="1"/>
</dbReference>
<evidence type="ECO:0000256" key="2">
    <source>
        <dbReference type="ARBA" id="ARBA00022649"/>
    </source>
</evidence>
<dbReference type="Proteomes" id="UP000390335">
    <property type="component" value="Unassembled WGS sequence"/>
</dbReference>
<keyword evidence="4" id="KW-1185">Reference proteome</keyword>
<evidence type="ECO:0000313" key="4">
    <source>
        <dbReference type="Proteomes" id="UP000390335"/>
    </source>
</evidence>
<protein>
    <submittedName>
        <fullName evidence="3">Plasmid stabilization protein</fullName>
    </submittedName>
</protein>
<dbReference type="InterPro" id="IPR035093">
    <property type="entry name" value="RelE/ParE_toxin_dom_sf"/>
</dbReference>
<comment type="similarity">
    <text evidence="1">Belongs to the RelE toxin family.</text>
</comment>
<keyword evidence="2" id="KW-1277">Toxin-antitoxin system</keyword>
<dbReference type="PANTHER" id="PTHR33755">
    <property type="entry name" value="TOXIN PARE1-RELATED"/>
    <property type="match status" value="1"/>
</dbReference>
<evidence type="ECO:0000256" key="1">
    <source>
        <dbReference type="ARBA" id="ARBA00006226"/>
    </source>
</evidence>
<accession>A0ABQ0YXQ9</accession>
<proteinExistence type="inferred from homology"/>
<dbReference type="Gene3D" id="3.30.2310.20">
    <property type="entry name" value="RelE-like"/>
    <property type="match status" value="1"/>
</dbReference>
<reference evidence="3 4" key="1">
    <citation type="journal article" date="2020" name="Genome Biol. Evol.">
        <title>Rhizobium dioscoreae sp. nov., a plant growth-promoting bacterium isolated from yam (Dioscorea species).</title>
        <authorList>
            <person name="Ouyabe M."/>
            <person name="Tanaka N."/>
            <person name="Shiwa Y."/>
            <person name="Fujita N."/>
            <person name="Kikuno H."/>
            <person name="Babil P."/>
            <person name="Shiwachi H."/>
        </authorList>
    </citation>
    <scope>NUCLEOTIDE SEQUENCE [LARGE SCALE GENOMIC DNA]</scope>
    <source>
        <strain evidence="3 4">S-93</strain>
    </source>
</reference>
<dbReference type="InterPro" id="IPR051803">
    <property type="entry name" value="TA_system_RelE-like_toxin"/>
</dbReference>
<name>A0ABQ0YXQ9_9HYPH</name>
<comment type="caution">
    <text evidence="3">The sequence shown here is derived from an EMBL/GenBank/DDBJ whole genome shotgun (WGS) entry which is preliminary data.</text>
</comment>
<dbReference type="InterPro" id="IPR007712">
    <property type="entry name" value="RelE/ParE_toxin"/>
</dbReference>
<dbReference type="EMBL" id="BLAJ01000001">
    <property type="protein sequence ID" value="GES48061.1"/>
    <property type="molecule type" value="Genomic_DNA"/>
</dbReference>
<dbReference type="PANTHER" id="PTHR33755:SF7">
    <property type="entry name" value="TOXIN MODULE OF TOXIN-ANTITOXIN SYSTEM RELE_STBE FAMILY"/>
    <property type="match status" value="1"/>
</dbReference>
<organism evidence="3 4">
    <name type="scientific">Rhizobium dioscoreae</name>
    <dbReference type="NCBI Taxonomy" id="2653122"/>
    <lineage>
        <taxon>Bacteria</taxon>
        <taxon>Pseudomonadati</taxon>
        <taxon>Pseudomonadota</taxon>
        <taxon>Alphaproteobacteria</taxon>
        <taxon>Hyphomicrobiales</taxon>
        <taxon>Rhizobiaceae</taxon>
        <taxon>Rhizobium/Agrobacterium group</taxon>
        <taxon>Rhizobium</taxon>
    </lineage>
</organism>
<sequence>MIEIKWTAKAQSDLIRVYDFLAPVNRPAAIRAAQTLSSAPLQLLQHPRIGERLEEFEPRDVRRILVGAYEMRYEIAGSTVFILRIWHGREDR</sequence>
<gene>
    <name evidence="3" type="ORF">RsS93_06750</name>
</gene>